<dbReference type="InterPro" id="IPR047854">
    <property type="entry name" value="RFC_lid"/>
</dbReference>
<evidence type="ECO:0000256" key="3">
    <source>
        <dbReference type="ARBA" id="ARBA00011480"/>
    </source>
</evidence>
<dbReference type="EnsemblPlants" id="Kaladp0032s0400.1.v1.1">
    <property type="protein sequence ID" value="Kaladp0032s0400.1.v1.1"/>
    <property type="gene ID" value="Kaladp0032s0400.v1.1"/>
</dbReference>
<feature type="compositionally biased region" description="Gly residues" evidence="10">
    <location>
        <begin position="191"/>
        <end position="219"/>
    </location>
</feature>
<dbReference type="InterPro" id="IPR003593">
    <property type="entry name" value="AAA+_ATPase"/>
</dbReference>
<sequence length="1012" mass="110544">MQDIRKWFVKPHDKGRGSVSKPENSTPASAKQPSGSELMEDSVQGGEDKSRKKTSKYFAGKQNVTSRKEVDELRTKRKTQIGTEQNPVKKILKIDDDDDFVPPKQSKNISDISPKRKVRNDKGRVTAQESAHITESDEEIIEDNETPIKRSGRGRGGRGTRGGRNAVAVMEIDEGQENTEDKEGSAPSGSGSRGRGGRGAGGTSAGGRGRGGGGRGGFMNFGERKDPPHKGEKEIPEGASDCLSGLTFVISGTLDSLEREEAEDLIKRHGGRVTGSVSKKTNYLLCDEDIGGRKSEKAKELGTVFLTEDALFDMIRASNHSKATSQQDQKKTVPKAAVVAAPSTSAVRGVKEDVVSKASSKSMTSKALTSLSSPVKKNIPITKQNSLPWTEKYRPKVPNDIIGNQSLVKQIHDWLTHWHENFLHSGNKKKGKNQNDSVNKKAVLLSGTPGIGKTTSAKLVSQMLGFQIFEVNASDSRGKADSHINRGIGGSTANSVKELVSNEALSANMDWSKQPKSILIMDEVDGMSAGDRGGVTDLIASIKVSKIPIICICNDRYSQKLKSLLNYCLVLNFRKPTKQQMAKRLMQVASAEGLNADEIALEELAERVNGDMRMALNQLQYMSLSMSVIKYDDIKKRLLSSAKDEDISPFTAVDKLLGYNGGKLRMDERIDLSMSDPDLVPLLVQENYMNYRPSMAGKDDDGLKRLSLIARAAESIGDGDIFNVQIRRYRQWQLSQASVLSSCIIPAALLHGQRETLEQGERNFNRFGGWLGKNSTIGKNFRLLEDLHYHILASCTSNLGRSTLRLDYLMLLLRRLTDPLKMLPKDEAVEMVVNFMSCYSISMEDYDTIVELSKYQKHQNPLDGIQAPVKAALTKAYKQNKSLTRVAESVTIPGMRKAPKKRVAAILEPAEDELAEEKVDVLADSDNESSSDTEDGTVDEAKQLQMDLQNLNAKGMEVQVDLKESNTKKTGAGRGRGTASASASAKKKGGGLAPPAEKKGGRGSGSAAKRKR</sequence>
<dbReference type="SUPFAM" id="SSF48019">
    <property type="entry name" value="post-AAA+ oligomerization domain-like"/>
    <property type="match status" value="1"/>
</dbReference>
<dbReference type="Gramene" id="Kaladp0032s0400.1.v1.1">
    <property type="protein sequence ID" value="Kaladp0032s0400.1.v1.1"/>
    <property type="gene ID" value="Kaladp0032s0400.v1.1"/>
</dbReference>
<dbReference type="Proteomes" id="UP000594263">
    <property type="component" value="Unplaced"/>
</dbReference>
<dbReference type="CDD" id="cd18140">
    <property type="entry name" value="HLD_clamp_RFC"/>
    <property type="match status" value="1"/>
</dbReference>
<evidence type="ECO:0000256" key="5">
    <source>
        <dbReference type="ARBA" id="ARBA00022705"/>
    </source>
</evidence>
<dbReference type="InterPro" id="IPR012178">
    <property type="entry name" value="RFC1"/>
</dbReference>
<dbReference type="OMA" id="LICNERN"/>
<evidence type="ECO:0000256" key="4">
    <source>
        <dbReference type="ARBA" id="ARBA00020401"/>
    </source>
</evidence>
<feature type="compositionally biased region" description="Basic and acidic residues" evidence="10">
    <location>
        <begin position="222"/>
        <end position="236"/>
    </location>
</feature>
<dbReference type="GO" id="GO:0006260">
    <property type="term" value="P:DNA replication"/>
    <property type="evidence" value="ECO:0007669"/>
    <property type="project" value="UniProtKB-KW"/>
</dbReference>
<feature type="compositionally biased region" description="Acidic residues" evidence="10">
    <location>
        <begin position="136"/>
        <end position="145"/>
    </location>
</feature>
<dbReference type="InterPro" id="IPR036420">
    <property type="entry name" value="BRCT_dom_sf"/>
</dbReference>
<dbReference type="Pfam" id="PF00004">
    <property type="entry name" value="AAA"/>
    <property type="match status" value="1"/>
</dbReference>
<evidence type="ECO:0000256" key="10">
    <source>
        <dbReference type="SAM" id="MobiDB-lite"/>
    </source>
</evidence>
<feature type="region of interest" description="Disordered" evidence="10">
    <location>
        <begin position="1"/>
        <end position="238"/>
    </location>
</feature>
<feature type="domain" description="BRCT" evidence="11">
    <location>
        <begin position="238"/>
        <end position="316"/>
    </location>
</feature>
<dbReference type="AlphaFoldDB" id="A0A7N0TD64"/>
<dbReference type="Pfam" id="PF00533">
    <property type="entry name" value="BRCT"/>
    <property type="match status" value="1"/>
</dbReference>
<keyword evidence="7 9" id="KW-0067">ATP-binding</keyword>
<dbReference type="CDD" id="cd17752">
    <property type="entry name" value="BRCT_RFC1"/>
    <property type="match status" value="1"/>
</dbReference>
<comment type="subunit">
    <text evidence="3">Heterotetramer of subunits RFC2, RFC3, RFC4 and RFC5 that can form a complex with RFC1.</text>
</comment>
<dbReference type="GO" id="GO:0000712">
    <property type="term" value="P:resolution of meiotic recombination intermediates"/>
    <property type="evidence" value="ECO:0007669"/>
    <property type="project" value="EnsemblPlants"/>
</dbReference>
<dbReference type="GO" id="GO:0003677">
    <property type="term" value="F:DNA binding"/>
    <property type="evidence" value="ECO:0007669"/>
    <property type="project" value="InterPro"/>
</dbReference>
<dbReference type="SMART" id="SM00382">
    <property type="entry name" value="AAA"/>
    <property type="match status" value="1"/>
</dbReference>
<dbReference type="SUPFAM" id="SSF52113">
    <property type="entry name" value="BRCT domain"/>
    <property type="match status" value="1"/>
</dbReference>
<dbReference type="PIRSF" id="PIRSF036578">
    <property type="entry name" value="RFC1"/>
    <property type="match status" value="1"/>
</dbReference>
<dbReference type="GO" id="GO:0006281">
    <property type="term" value="P:DNA repair"/>
    <property type="evidence" value="ECO:0007669"/>
    <property type="project" value="InterPro"/>
</dbReference>
<dbReference type="GO" id="GO:0040029">
    <property type="term" value="P:epigenetic regulation of gene expression"/>
    <property type="evidence" value="ECO:0007669"/>
    <property type="project" value="EnsemblPlants"/>
</dbReference>
<dbReference type="GO" id="GO:0016887">
    <property type="term" value="F:ATP hydrolysis activity"/>
    <property type="evidence" value="ECO:0007669"/>
    <property type="project" value="InterPro"/>
</dbReference>
<comment type="subcellular location">
    <subcellularLocation>
        <location evidence="1 9">Nucleus</location>
    </subcellularLocation>
</comment>
<dbReference type="GO" id="GO:0005663">
    <property type="term" value="C:DNA replication factor C complex"/>
    <property type="evidence" value="ECO:0007669"/>
    <property type="project" value="InterPro"/>
</dbReference>
<dbReference type="PANTHER" id="PTHR23389">
    <property type="entry name" value="CHROMOSOME TRANSMISSION FIDELITY FACTOR 18"/>
    <property type="match status" value="1"/>
</dbReference>
<dbReference type="CDD" id="cd00009">
    <property type="entry name" value="AAA"/>
    <property type="match status" value="1"/>
</dbReference>
<dbReference type="InterPro" id="IPR013725">
    <property type="entry name" value="DNA_replication_fac_RFC1_C"/>
</dbReference>
<evidence type="ECO:0000256" key="7">
    <source>
        <dbReference type="ARBA" id="ARBA00022840"/>
    </source>
</evidence>
<dbReference type="FunFam" id="3.40.50.300:FF:000773">
    <property type="entry name" value="Replication factor C subunit 1"/>
    <property type="match status" value="1"/>
</dbReference>
<dbReference type="SUPFAM" id="SSF52540">
    <property type="entry name" value="P-loop containing nucleoside triphosphate hydrolases"/>
    <property type="match status" value="1"/>
</dbReference>
<dbReference type="FunFam" id="3.40.50.10190:FF:000001">
    <property type="entry name" value="Replication factor C subunit 1"/>
    <property type="match status" value="1"/>
</dbReference>
<evidence type="ECO:0000256" key="1">
    <source>
        <dbReference type="ARBA" id="ARBA00004123"/>
    </source>
</evidence>
<dbReference type="Pfam" id="PF08519">
    <property type="entry name" value="RFC1"/>
    <property type="match status" value="1"/>
</dbReference>
<dbReference type="PANTHER" id="PTHR23389:SF6">
    <property type="entry name" value="REPLICATION FACTOR C SUBUNIT 1"/>
    <property type="match status" value="1"/>
</dbReference>
<accession>A0A7N0TD64</accession>
<keyword evidence="8 9" id="KW-0539">Nucleus</keyword>
<dbReference type="FunFam" id="1.10.8.60:FF:000021">
    <property type="entry name" value="Replication factor C subunit 1"/>
    <property type="match status" value="1"/>
</dbReference>
<proteinExistence type="inferred from homology"/>
<dbReference type="FunFam" id="1.20.272.10:FF:000013">
    <property type="entry name" value="Replication factor C subunit 1"/>
    <property type="match status" value="1"/>
</dbReference>
<dbReference type="SMART" id="SM00292">
    <property type="entry name" value="BRCT"/>
    <property type="match status" value="1"/>
</dbReference>
<comment type="similarity">
    <text evidence="2 9">Belongs to the activator 1 large subunit family.</text>
</comment>
<name>A0A7N0TD64_KALFE</name>
<organism evidence="12 13">
    <name type="scientific">Kalanchoe fedtschenkoi</name>
    <name type="common">Lavender scallops</name>
    <name type="synonym">South American air plant</name>
    <dbReference type="NCBI Taxonomy" id="63787"/>
    <lineage>
        <taxon>Eukaryota</taxon>
        <taxon>Viridiplantae</taxon>
        <taxon>Streptophyta</taxon>
        <taxon>Embryophyta</taxon>
        <taxon>Tracheophyta</taxon>
        <taxon>Spermatophyta</taxon>
        <taxon>Magnoliopsida</taxon>
        <taxon>eudicotyledons</taxon>
        <taxon>Gunneridae</taxon>
        <taxon>Pentapetalae</taxon>
        <taxon>Saxifragales</taxon>
        <taxon>Crassulaceae</taxon>
        <taxon>Kalanchoe</taxon>
    </lineage>
</organism>
<dbReference type="Gene3D" id="3.40.50.300">
    <property type="entry name" value="P-loop containing nucleotide triphosphate hydrolases"/>
    <property type="match status" value="1"/>
</dbReference>
<evidence type="ECO:0000313" key="13">
    <source>
        <dbReference type="Proteomes" id="UP000594263"/>
    </source>
</evidence>
<dbReference type="InterPro" id="IPR008921">
    <property type="entry name" value="DNA_pol3_clamp-load_cplx_C"/>
</dbReference>
<dbReference type="InterPro" id="IPR001357">
    <property type="entry name" value="BRCT_dom"/>
</dbReference>
<dbReference type="InterPro" id="IPR027417">
    <property type="entry name" value="P-loop_NTPase"/>
</dbReference>
<dbReference type="Gene3D" id="3.40.50.10190">
    <property type="entry name" value="BRCT domain"/>
    <property type="match status" value="1"/>
</dbReference>
<dbReference type="InterPro" id="IPR003959">
    <property type="entry name" value="ATPase_AAA_core"/>
</dbReference>
<dbReference type="Gene3D" id="1.20.272.10">
    <property type="match status" value="1"/>
</dbReference>
<keyword evidence="6 9" id="KW-0547">Nucleotide-binding</keyword>
<evidence type="ECO:0000256" key="8">
    <source>
        <dbReference type="ARBA" id="ARBA00023242"/>
    </source>
</evidence>
<dbReference type="GO" id="GO:0005524">
    <property type="term" value="F:ATP binding"/>
    <property type="evidence" value="ECO:0007669"/>
    <property type="project" value="UniProtKB-UniRule"/>
</dbReference>
<evidence type="ECO:0000256" key="9">
    <source>
        <dbReference type="PIRNR" id="PIRNR036578"/>
    </source>
</evidence>
<dbReference type="GO" id="GO:0003689">
    <property type="term" value="F:DNA clamp loader activity"/>
    <property type="evidence" value="ECO:0007669"/>
    <property type="project" value="UniProtKB-UniRule"/>
</dbReference>
<keyword evidence="13" id="KW-1185">Reference proteome</keyword>
<dbReference type="Pfam" id="PF25361">
    <property type="entry name" value="AAA_lid_RFC1"/>
    <property type="match status" value="1"/>
</dbReference>
<dbReference type="GO" id="GO:0005634">
    <property type="term" value="C:nucleus"/>
    <property type="evidence" value="ECO:0007669"/>
    <property type="project" value="UniProtKB-SubCell"/>
</dbReference>
<evidence type="ECO:0000256" key="2">
    <source>
        <dbReference type="ARBA" id="ARBA00006116"/>
    </source>
</evidence>
<reference evidence="12" key="1">
    <citation type="submission" date="2021-01" db="UniProtKB">
        <authorList>
            <consortium name="EnsemblPlants"/>
        </authorList>
    </citation>
    <scope>IDENTIFICATION</scope>
</reference>
<dbReference type="Gene3D" id="1.10.8.60">
    <property type="match status" value="1"/>
</dbReference>
<evidence type="ECO:0000259" key="11">
    <source>
        <dbReference type="PROSITE" id="PS50172"/>
    </source>
</evidence>
<evidence type="ECO:0000313" key="12">
    <source>
        <dbReference type="EnsemblPlants" id="Kaladp0032s0400.1.v1.1"/>
    </source>
</evidence>
<keyword evidence="5 9" id="KW-0235">DNA replication</keyword>
<dbReference type="PROSITE" id="PS50172">
    <property type="entry name" value="BRCT"/>
    <property type="match status" value="1"/>
</dbReference>
<feature type="compositionally biased region" description="Basic and acidic residues" evidence="10">
    <location>
        <begin position="1"/>
        <end position="16"/>
    </location>
</feature>
<feature type="compositionally biased region" description="Polar residues" evidence="10">
    <location>
        <begin position="21"/>
        <end position="35"/>
    </location>
</feature>
<evidence type="ECO:0000256" key="6">
    <source>
        <dbReference type="ARBA" id="ARBA00022741"/>
    </source>
</evidence>
<protein>
    <recommendedName>
        <fullName evidence="4 9">Replication factor C subunit 1</fullName>
    </recommendedName>
</protein>
<feature type="region of interest" description="Disordered" evidence="10">
    <location>
        <begin position="953"/>
        <end position="1012"/>
    </location>
</feature>